<name>A0A8H7WDW5_9HELO</name>
<organism evidence="1 2">
    <name type="scientific">Cadophora malorum</name>
    <dbReference type="NCBI Taxonomy" id="108018"/>
    <lineage>
        <taxon>Eukaryota</taxon>
        <taxon>Fungi</taxon>
        <taxon>Dikarya</taxon>
        <taxon>Ascomycota</taxon>
        <taxon>Pezizomycotina</taxon>
        <taxon>Leotiomycetes</taxon>
        <taxon>Helotiales</taxon>
        <taxon>Ploettnerulaceae</taxon>
        <taxon>Cadophora</taxon>
    </lineage>
</organism>
<dbReference type="OrthoDB" id="4358152at2759"/>
<dbReference type="EMBL" id="JAFJYH010000041">
    <property type="protein sequence ID" value="KAG4422958.1"/>
    <property type="molecule type" value="Genomic_DNA"/>
</dbReference>
<protein>
    <recommendedName>
        <fullName evidence="3">F-box domain-containing protein</fullName>
    </recommendedName>
</protein>
<proteinExistence type="predicted"/>
<evidence type="ECO:0000313" key="1">
    <source>
        <dbReference type="EMBL" id="KAG4422958.1"/>
    </source>
</evidence>
<sequence length="426" mass="48598">MDSKIKGPAAASINTAPPEILLQIAKSVPDLRSLHHLALALPSIYRLWISHGSEILREVTSNRSVTTPQVRDLILLVALLRSGEMPVWSFDTFLERFVRPTLVLNSAPESPCSIPTPTSCPLSVLGTAGRMYHLTHSCLEYYLERLREVQPRLQRPVDQGFDYEAPYGPHEMMVPGWLREVEGIFYETPCMEPPSWIEEQVVFRAFWRLQLLYDFRQAGKQSRLDGWSESDVSRIANLQLDELFPCAHPHMTTYHEIVSVQEYLDESSGGDLPPQEEASKEDVGLAEIPDDAWSWVLRSGTVRHLQYSPNGLLNRGPVHLALHGLISRDESPINGVSFSVFRRLGFALWDNQRLATLQLADEPLYVGQETTLRKRPSQFWFSWRSILSEEELAVVVNRLSDAEDEVTRQGRLDLERHGLDYFVRNE</sequence>
<dbReference type="Proteomes" id="UP000664132">
    <property type="component" value="Unassembled WGS sequence"/>
</dbReference>
<accession>A0A8H7WDW5</accession>
<comment type="caution">
    <text evidence="1">The sequence shown here is derived from an EMBL/GenBank/DDBJ whole genome shotgun (WGS) entry which is preliminary data.</text>
</comment>
<reference evidence="1" key="1">
    <citation type="submission" date="2021-02" db="EMBL/GenBank/DDBJ databases">
        <title>Genome sequence Cadophora malorum strain M34.</title>
        <authorList>
            <person name="Stefanovic E."/>
            <person name="Vu D."/>
            <person name="Scully C."/>
            <person name="Dijksterhuis J."/>
            <person name="Roader J."/>
            <person name="Houbraken J."/>
        </authorList>
    </citation>
    <scope>NUCLEOTIDE SEQUENCE</scope>
    <source>
        <strain evidence="1">M34</strain>
    </source>
</reference>
<gene>
    <name evidence="1" type="ORF">IFR04_003870</name>
</gene>
<keyword evidence="2" id="KW-1185">Reference proteome</keyword>
<evidence type="ECO:0000313" key="2">
    <source>
        <dbReference type="Proteomes" id="UP000664132"/>
    </source>
</evidence>
<evidence type="ECO:0008006" key="3">
    <source>
        <dbReference type="Google" id="ProtNLM"/>
    </source>
</evidence>
<dbReference type="AlphaFoldDB" id="A0A8H7WDW5"/>